<evidence type="ECO:0000256" key="2">
    <source>
        <dbReference type="SAM" id="Phobius"/>
    </source>
</evidence>
<dbReference type="Proteomes" id="UP000242447">
    <property type="component" value="Chromosome"/>
</dbReference>
<dbReference type="EMBL" id="CP019937">
    <property type="protein sequence ID" value="ARO13758.1"/>
    <property type="molecule type" value="Genomic_DNA"/>
</dbReference>
<accession>A0A1W6NWX2</accession>
<gene>
    <name evidence="4" type="ORF">BVG79_00404</name>
</gene>
<keyword evidence="5" id="KW-1185">Reference proteome</keyword>
<dbReference type="InterPro" id="IPR011723">
    <property type="entry name" value="Znf/thioredoxin_put"/>
</dbReference>
<keyword evidence="2" id="KW-1133">Transmembrane helix</keyword>
<dbReference type="KEGG" id="kro:BVG79_00404"/>
<feature type="compositionally biased region" description="Low complexity" evidence="1">
    <location>
        <begin position="104"/>
        <end position="127"/>
    </location>
</feature>
<keyword evidence="2" id="KW-0812">Transmembrane</keyword>
<name>A0A1W6NWX2_9RHOB</name>
<evidence type="ECO:0000259" key="3">
    <source>
        <dbReference type="Pfam" id="PF13717"/>
    </source>
</evidence>
<sequence>MRLVCPNCGATYQVSGDLIPDSGRDVECSACGQSWFVIYPHAAGPSVESAPNAASHIVPPAHLGPKSTVSPAVAEILRAEAAFEAKARIDERSAGDTPPEDVADAPPASDSDLDYAAPDVAPAVNADHAPKYRSDSTPLPPPLFRPASAAEAEAARAAAAAARAAAATPSAALVPHVAPPQPPEASGAGGGFLAGLLFAGAIALTLVLLYHGAPAIVQGWPSAADYLQPYVAWVDGARLWVQDQAAAIFPR</sequence>
<evidence type="ECO:0000256" key="1">
    <source>
        <dbReference type="SAM" id="MobiDB-lite"/>
    </source>
</evidence>
<dbReference type="NCBIfam" id="TIGR02098">
    <property type="entry name" value="MJ0042_CXXC"/>
    <property type="match status" value="1"/>
</dbReference>
<dbReference type="STRING" id="92947.BVG79_00404"/>
<dbReference type="Pfam" id="PF13717">
    <property type="entry name" value="Zn_ribbon_4"/>
    <property type="match status" value="1"/>
</dbReference>
<keyword evidence="2" id="KW-0472">Membrane</keyword>
<dbReference type="RefSeq" id="WP_085787190.1">
    <property type="nucleotide sequence ID" value="NZ_CP019937.1"/>
</dbReference>
<dbReference type="AlphaFoldDB" id="A0A1W6NWX2"/>
<proteinExistence type="predicted"/>
<feature type="domain" description="Zinc finger/thioredoxin putative" evidence="3">
    <location>
        <begin position="1"/>
        <end position="36"/>
    </location>
</feature>
<evidence type="ECO:0000313" key="4">
    <source>
        <dbReference type="EMBL" id="ARO13758.1"/>
    </source>
</evidence>
<reference evidence="4 5" key="1">
    <citation type="submission" date="2017-02" db="EMBL/GenBank/DDBJ databases">
        <title>Ketogulonicigenium robustum SPU B003 Genome sequencing and assembly.</title>
        <authorList>
            <person name="Li Y."/>
            <person name="Liu L."/>
            <person name="Wang C."/>
            <person name="Zhang M."/>
            <person name="Zhang T."/>
            <person name="Zhang Y."/>
        </authorList>
    </citation>
    <scope>NUCLEOTIDE SEQUENCE [LARGE SCALE GENOMIC DNA]</scope>
    <source>
        <strain evidence="4 5">SPU_B003</strain>
    </source>
</reference>
<organism evidence="4 5">
    <name type="scientific">Ketogulonicigenium robustum</name>
    <dbReference type="NCBI Taxonomy" id="92947"/>
    <lineage>
        <taxon>Bacteria</taxon>
        <taxon>Pseudomonadati</taxon>
        <taxon>Pseudomonadota</taxon>
        <taxon>Alphaproteobacteria</taxon>
        <taxon>Rhodobacterales</taxon>
        <taxon>Roseobacteraceae</taxon>
        <taxon>Ketogulonicigenium</taxon>
    </lineage>
</organism>
<protein>
    <recommendedName>
        <fullName evidence="3">Zinc finger/thioredoxin putative domain-containing protein</fullName>
    </recommendedName>
</protein>
<dbReference type="OrthoDB" id="7159357at2"/>
<feature type="region of interest" description="Disordered" evidence="1">
    <location>
        <begin position="89"/>
        <end position="145"/>
    </location>
</feature>
<feature type="transmembrane region" description="Helical" evidence="2">
    <location>
        <begin position="188"/>
        <end position="210"/>
    </location>
</feature>
<evidence type="ECO:0000313" key="5">
    <source>
        <dbReference type="Proteomes" id="UP000242447"/>
    </source>
</evidence>